<protein>
    <submittedName>
        <fullName evidence="1">Ubiquitin fusion degradation protein Ufd1-like protein</fullName>
    </submittedName>
</protein>
<proteinExistence type="predicted"/>
<evidence type="ECO:0000313" key="2">
    <source>
        <dbReference type="Proteomes" id="UP000827976"/>
    </source>
</evidence>
<dbReference type="Proteomes" id="UP000827976">
    <property type="component" value="Chromosome 1"/>
</dbReference>
<gene>
    <name evidence="1" type="ORF">IHE45_01G069500</name>
</gene>
<reference evidence="2" key="1">
    <citation type="journal article" date="2022" name="Nat. Commun.">
        <title>Chromosome evolution and the genetic basis of agronomically important traits in greater yam.</title>
        <authorList>
            <person name="Bredeson J.V."/>
            <person name="Lyons J.B."/>
            <person name="Oniyinde I.O."/>
            <person name="Okereke N.R."/>
            <person name="Kolade O."/>
            <person name="Nnabue I."/>
            <person name="Nwadili C.O."/>
            <person name="Hribova E."/>
            <person name="Parker M."/>
            <person name="Nwogha J."/>
            <person name="Shu S."/>
            <person name="Carlson J."/>
            <person name="Kariba R."/>
            <person name="Muthemba S."/>
            <person name="Knop K."/>
            <person name="Barton G.J."/>
            <person name="Sherwood A.V."/>
            <person name="Lopez-Montes A."/>
            <person name="Asiedu R."/>
            <person name="Jamnadass R."/>
            <person name="Muchugi A."/>
            <person name="Goodstein D."/>
            <person name="Egesi C.N."/>
            <person name="Featherston J."/>
            <person name="Asfaw A."/>
            <person name="Simpson G.G."/>
            <person name="Dolezel J."/>
            <person name="Hendre P.S."/>
            <person name="Van Deynze A."/>
            <person name="Kumar P.L."/>
            <person name="Obidiegwu J.E."/>
            <person name="Bhattacharjee R."/>
            <person name="Rokhsar D.S."/>
        </authorList>
    </citation>
    <scope>NUCLEOTIDE SEQUENCE [LARGE SCALE GENOMIC DNA]</scope>
    <source>
        <strain evidence="2">cv. TDa95/00328</strain>
    </source>
</reference>
<keyword evidence="2" id="KW-1185">Reference proteome</keyword>
<comment type="caution">
    <text evidence="1">The sequence shown here is derived from an EMBL/GenBank/DDBJ whole genome shotgun (WGS) entry which is preliminary data.</text>
</comment>
<evidence type="ECO:0000313" key="1">
    <source>
        <dbReference type="EMBL" id="KAH7692482.1"/>
    </source>
</evidence>
<name>A0ACB7WVF4_DIOAL</name>
<accession>A0ACB7WVF4</accession>
<sequence>MSSESNPSSFEQFYYCYSPCYIDKPQLEEGDKIIMPLSALDKLAMLDIDYPMSFEVSTYSSQRVSHCGVLEFVAEEGIIYMPQWMMQNMGIQDADLVCIKIASLPKCTFIKLQPHTKYFLELTNTKAVLEKTLRSFTCLTLGDTIKLLHNNKEHFFDIIECNPASAVCINETDCEVDFVTPLDYKEPEKPQPIFTSSKAPIQGPKEDNGDEQKFQPFTGTGRFLNDTTSDHDSLIDSSSVTSEDVEKQTENSLSSEMDKLELNSNEIFPDEEEQKPKSEAFTEN</sequence>
<dbReference type="EMBL" id="CM037011">
    <property type="protein sequence ID" value="KAH7692482.1"/>
    <property type="molecule type" value="Genomic_DNA"/>
</dbReference>
<organism evidence="1 2">
    <name type="scientific">Dioscorea alata</name>
    <name type="common">Purple yam</name>
    <dbReference type="NCBI Taxonomy" id="55571"/>
    <lineage>
        <taxon>Eukaryota</taxon>
        <taxon>Viridiplantae</taxon>
        <taxon>Streptophyta</taxon>
        <taxon>Embryophyta</taxon>
        <taxon>Tracheophyta</taxon>
        <taxon>Spermatophyta</taxon>
        <taxon>Magnoliopsida</taxon>
        <taxon>Liliopsida</taxon>
        <taxon>Dioscoreales</taxon>
        <taxon>Dioscoreaceae</taxon>
        <taxon>Dioscorea</taxon>
    </lineage>
</organism>